<sequence length="200" mass="21890">MASINGTDGDDNLIGTPETDSIFGDLGNDTLNGLGGADEFVFNNVIDVLFLDDVCFVYSSDGFDIIKNFSSGKIINIDPVNHNYKHVKTTLDHINKNFRYDRNTGALYFQGTQFATLENKPNFIPSLDSDLVNTNNVDTGVKINYDAVSMIRLGTTSTKEFNNRNTSALSLQATQFATLENKSNLIPSLDIELASKGLTS</sequence>
<reference evidence="1 2" key="1">
    <citation type="submission" date="2017-06" db="EMBL/GenBank/DDBJ databases">
        <title>Genome sequencing of cyanobaciteial culture collection at National Institute for Environmental Studies (NIES).</title>
        <authorList>
            <person name="Hirose Y."/>
            <person name="Shimura Y."/>
            <person name="Fujisawa T."/>
            <person name="Nakamura Y."/>
            <person name="Kawachi M."/>
        </authorList>
    </citation>
    <scope>NUCLEOTIDE SEQUENCE [LARGE SCALE GENOMIC DNA]</scope>
    <source>
        <strain evidence="1 2">NIES-4072</strain>
    </source>
</reference>
<organism evidence="1 2">
    <name type="scientific">Nostoc commune NIES-4072</name>
    <dbReference type="NCBI Taxonomy" id="2005467"/>
    <lineage>
        <taxon>Bacteria</taxon>
        <taxon>Bacillati</taxon>
        <taxon>Cyanobacteriota</taxon>
        <taxon>Cyanophyceae</taxon>
        <taxon>Nostocales</taxon>
        <taxon>Nostocaceae</taxon>
        <taxon>Nostoc</taxon>
    </lineage>
</organism>
<dbReference type="InterPro" id="IPR011049">
    <property type="entry name" value="Serralysin-like_metalloprot_C"/>
</dbReference>
<protein>
    <submittedName>
        <fullName evidence="1">Hemolysin-type calcium-binding region</fullName>
    </submittedName>
</protein>
<dbReference type="Proteomes" id="UP000245124">
    <property type="component" value="Unassembled WGS sequence"/>
</dbReference>
<evidence type="ECO:0000313" key="1">
    <source>
        <dbReference type="EMBL" id="GBG18478.1"/>
    </source>
</evidence>
<evidence type="ECO:0000313" key="2">
    <source>
        <dbReference type="Proteomes" id="UP000245124"/>
    </source>
</evidence>
<dbReference type="Gene3D" id="2.150.10.10">
    <property type="entry name" value="Serralysin-like metalloprotease, C-terminal"/>
    <property type="match status" value="1"/>
</dbReference>
<dbReference type="EMBL" id="BDUD01000001">
    <property type="protein sequence ID" value="GBG18478.1"/>
    <property type="molecule type" value="Genomic_DNA"/>
</dbReference>
<gene>
    <name evidence="1" type="ORF">NIES4072_21430</name>
</gene>
<accession>A0A2R5FLZ1</accession>
<dbReference type="GO" id="GO:0005509">
    <property type="term" value="F:calcium ion binding"/>
    <property type="evidence" value="ECO:0007669"/>
    <property type="project" value="InterPro"/>
</dbReference>
<proteinExistence type="predicted"/>
<name>A0A2R5FLZ1_NOSCO</name>
<dbReference type="RefSeq" id="WP_109008482.1">
    <property type="nucleotide sequence ID" value="NZ_BDUD01000001.1"/>
</dbReference>
<dbReference type="OrthoDB" id="507538at2"/>
<keyword evidence="2" id="KW-1185">Reference proteome</keyword>
<dbReference type="SUPFAM" id="SSF51120">
    <property type="entry name" value="beta-Roll"/>
    <property type="match status" value="1"/>
</dbReference>
<dbReference type="InterPro" id="IPR001343">
    <property type="entry name" value="Hemolysn_Ca-bd"/>
</dbReference>
<comment type="caution">
    <text evidence="1">The sequence shown here is derived from an EMBL/GenBank/DDBJ whole genome shotgun (WGS) entry which is preliminary data.</text>
</comment>
<dbReference type="Pfam" id="PF00353">
    <property type="entry name" value="HemolysinCabind"/>
    <property type="match status" value="1"/>
</dbReference>
<dbReference type="AlphaFoldDB" id="A0A2R5FLZ1"/>